<keyword evidence="3" id="KW-0884">PQQ biosynthesis</keyword>
<comment type="pathway">
    <text evidence="1">Cofactor biosynthesis; pyrroloquinoline quinone biosynthesis.</text>
</comment>
<dbReference type="InterPro" id="IPR022479">
    <property type="entry name" value="PqqD_bac"/>
</dbReference>
<evidence type="ECO:0000256" key="2">
    <source>
        <dbReference type="ARBA" id="ARBA00011741"/>
    </source>
</evidence>
<dbReference type="Pfam" id="PF05402">
    <property type="entry name" value="PqqD"/>
    <property type="match status" value="1"/>
</dbReference>
<dbReference type="GO" id="GO:0018189">
    <property type="term" value="P:pyrroloquinoline quinone biosynthetic process"/>
    <property type="evidence" value="ECO:0007669"/>
    <property type="project" value="UniProtKB-UniPathway"/>
</dbReference>
<evidence type="ECO:0000256" key="1">
    <source>
        <dbReference type="ARBA" id="ARBA00004886"/>
    </source>
</evidence>
<dbReference type="NCBIfam" id="TIGR03859">
    <property type="entry name" value="PQQ_PqqD"/>
    <property type="match status" value="1"/>
</dbReference>
<dbReference type="UniPathway" id="UPA00539"/>
<organism evidence="4 5">
    <name type="scientific">Streptomyces regalis</name>
    <dbReference type="NCBI Taxonomy" id="68262"/>
    <lineage>
        <taxon>Bacteria</taxon>
        <taxon>Bacillati</taxon>
        <taxon>Actinomycetota</taxon>
        <taxon>Actinomycetes</taxon>
        <taxon>Kitasatosporales</taxon>
        <taxon>Streptomycetaceae</taxon>
        <taxon>Streptomyces</taxon>
    </lineage>
</organism>
<keyword evidence="5" id="KW-1185">Reference proteome</keyword>
<evidence type="ECO:0000313" key="4">
    <source>
        <dbReference type="EMBL" id="KUL28201.1"/>
    </source>
</evidence>
<dbReference type="Proteomes" id="UP000053923">
    <property type="component" value="Unassembled WGS sequence"/>
</dbReference>
<comment type="subunit">
    <text evidence="2">Monomer. Interacts with PqqE.</text>
</comment>
<comment type="caution">
    <text evidence="4">The sequence shown here is derived from an EMBL/GenBank/DDBJ whole genome shotgun (WGS) entry which is preliminary data.</text>
</comment>
<gene>
    <name evidence="4" type="ORF">ADL12_28635</name>
</gene>
<dbReference type="GO" id="GO:0048038">
    <property type="term" value="F:quinone binding"/>
    <property type="evidence" value="ECO:0007669"/>
    <property type="project" value="InterPro"/>
</dbReference>
<dbReference type="RefSeq" id="WP_062706776.1">
    <property type="nucleotide sequence ID" value="NZ_LLZG01000345.1"/>
</dbReference>
<proteinExistence type="predicted"/>
<reference evidence="5" key="1">
    <citation type="submission" date="2015-10" db="EMBL/GenBank/DDBJ databases">
        <authorList>
            <person name="Ju K.-S."/>
            <person name="Doroghazi J.R."/>
            <person name="Metcalf W.W."/>
        </authorList>
    </citation>
    <scope>NUCLEOTIDE SEQUENCE [LARGE SCALE GENOMIC DNA]</scope>
    <source>
        <strain evidence="5">NRRL 3151</strain>
    </source>
</reference>
<accession>A0A101JJX5</accession>
<dbReference type="InterPro" id="IPR041881">
    <property type="entry name" value="PqqD_sf"/>
</dbReference>
<dbReference type="AlphaFoldDB" id="A0A101JJX5"/>
<dbReference type="EMBL" id="LLZG01000345">
    <property type="protein sequence ID" value="KUL28201.1"/>
    <property type="molecule type" value="Genomic_DNA"/>
</dbReference>
<evidence type="ECO:0000256" key="3">
    <source>
        <dbReference type="ARBA" id="ARBA00022905"/>
    </source>
</evidence>
<name>A0A101JJX5_9ACTN</name>
<evidence type="ECO:0000313" key="5">
    <source>
        <dbReference type="Proteomes" id="UP000053923"/>
    </source>
</evidence>
<dbReference type="Gene3D" id="1.10.10.1150">
    <property type="entry name" value="Coenzyme PQQ synthesis protein D (PqqD)"/>
    <property type="match status" value="1"/>
</dbReference>
<sequence>MTAAPGTDWRPVLAPAIVRRHDPVRDVDLLLLPERVGVLTGSAAAVVGLCDGTRSVPDIVDDLAERFPGAPVATDVPPFLERMRKEGWLR</sequence>
<protein>
    <submittedName>
        <fullName evidence="4">Pyrroloquinoline quinone biosynthesis protein PqqD</fullName>
    </submittedName>
</protein>
<dbReference type="InterPro" id="IPR008792">
    <property type="entry name" value="PQQD"/>
</dbReference>